<protein>
    <submittedName>
        <fullName evidence="2">Uncharacterized protein</fullName>
    </submittedName>
</protein>
<keyword evidence="3" id="KW-1185">Reference proteome</keyword>
<organism evidence="2 3">
    <name type="scientific">Eumeta variegata</name>
    <name type="common">Bagworm moth</name>
    <name type="synonym">Eumeta japonica</name>
    <dbReference type="NCBI Taxonomy" id="151549"/>
    <lineage>
        <taxon>Eukaryota</taxon>
        <taxon>Metazoa</taxon>
        <taxon>Ecdysozoa</taxon>
        <taxon>Arthropoda</taxon>
        <taxon>Hexapoda</taxon>
        <taxon>Insecta</taxon>
        <taxon>Pterygota</taxon>
        <taxon>Neoptera</taxon>
        <taxon>Endopterygota</taxon>
        <taxon>Lepidoptera</taxon>
        <taxon>Glossata</taxon>
        <taxon>Ditrysia</taxon>
        <taxon>Tineoidea</taxon>
        <taxon>Psychidae</taxon>
        <taxon>Oiketicinae</taxon>
        <taxon>Eumeta</taxon>
    </lineage>
</organism>
<comment type="caution">
    <text evidence="2">The sequence shown here is derived from an EMBL/GenBank/DDBJ whole genome shotgun (WGS) entry which is preliminary data.</text>
</comment>
<evidence type="ECO:0000256" key="1">
    <source>
        <dbReference type="SAM" id="MobiDB-lite"/>
    </source>
</evidence>
<feature type="region of interest" description="Disordered" evidence="1">
    <location>
        <begin position="41"/>
        <end position="69"/>
    </location>
</feature>
<reference evidence="2 3" key="1">
    <citation type="journal article" date="2019" name="Commun. Biol.">
        <title>The bagworm genome reveals a unique fibroin gene that provides high tensile strength.</title>
        <authorList>
            <person name="Kono N."/>
            <person name="Nakamura H."/>
            <person name="Ohtoshi R."/>
            <person name="Tomita M."/>
            <person name="Numata K."/>
            <person name="Arakawa K."/>
        </authorList>
    </citation>
    <scope>NUCLEOTIDE SEQUENCE [LARGE SCALE GENOMIC DNA]</scope>
</reference>
<dbReference type="Proteomes" id="UP000299102">
    <property type="component" value="Unassembled WGS sequence"/>
</dbReference>
<dbReference type="AlphaFoldDB" id="A0A4C1T1U1"/>
<evidence type="ECO:0000313" key="2">
    <source>
        <dbReference type="EMBL" id="GBP07510.1"/>
    </source>
</evidence>
<name>A0A4C1T1U1_EUMVA</name>
<evidence type="ECO:0000313" key="3">
    <source>
        <dbReference type="Proteomes" id="UP000299102"/>
    </source>
</evidence>
<gene>
    <name evidence="2" type="ORF">EVAR_4854_1</name>
</gene>
<proteinExistence type="predicted"/>
<dbReference type="EMBL" id="BGZK01000026">
    <property type="protein sequence ID" value="GBP07510.1"/>
    <property type="molecule type" value="Genomic_DNA"/>
</dbReference>
<sequence>MEGGRIYRLKGRYGVRGPTTARDERFFDGDHELEVGAVDGSPLSGLGRLGKGRGPALVMGSSGHHVMET</sequence>
<accession>A0A4C1T1U1</accession>